<gene>
    <name evidence="8" type="primary">Sycp2l</name>
</gene>
<reference evidence="8" key="2">
    <citation type="submission" date="2025-09" db="UniProtKB">
        <authorList>
            <consortium name="Ensembl"/>
        </authorList>
    </citation>
    <scope>IDENTIFICATION</scope>
</reference>
<sequence>LQSLIAKASRGKGVRDIEDYLQQRAGHLPQKYSHRLLPDLDRGINQELDGSRFQNVSVLLRCVQIFFEDDLEEEEPLLIQQGLIQKIVSWFERMMDFLTTRGLASDPLLTSAIEDLLDSVLIISRRSSEGTIQMLDSLIFSLGFVVTEDTVSHLIRQEALSTLNCILDVTPWDERKKLSLAEGTQRLMKEFARTILTVGDYNQQTATSEALCRMTTRTTKDELVHQWFEDEVLAEAFKKIKNREFETDCRQFLNLLNNRLGEQRRVYSLPCVAAFADAHEMRKPADEKLEEFWIDFNLGSCSITFYIDNAETDLWEPVKLWKGAVVNFSITESERLKMLSVYLERPIAISKREVRRVEFHFDLSLNVLLPSIGALGGDKQWQRQTEKAGESTTIVAAGLVGAEDDRCLITLRLNDLCEPPVS</sequence>
<proteinExistence type="inferred from homology"/>
<dbReference type="InterPro" id="IPR041322">
    <property type="entry name" value="SYCP2_ARLD"/>
</dbReference>
<dbReference type="InterPro" id="IPR040560">
    <property type="entry name" value="SYCP2_SLD"/>
</dbReference>
<feature type="domain" description="Synaptonemal complex protein 2 Spt16M-like" evidence="7">
    <location>
        <begin position="266"/>
        <end position="372"/>
    </location>
</feature>
<dbReference type="InterPro" id="IPR024835">
    <property type="entry name" value="SYCP2-like"/>
</dbReference>
<evidence type="ECO:0000256" key="5">
    <source>
        <dbReference type="ARBA" id="ARBA00023242"/>
    </source>
</evidence>
<comment type="subcellular location">
    <subcellularLocation>
        <location evidence="2">Chromosome</location>
    </subcellularLocation>
    <subcellularLocation>
        <location evidence="1">Nucleus</location>
    </subcellularLocation>
</comment>
<comment type="similarity">
    <text evidence="3">Belongs to the SYCP2 family.</text>
</comment>
<feature type="domain" description="Synaptonemal complex protein 2 armadillo-repeat-like" evidence="6">
    <location>
        <begin position="1"/>
        <end position="174"/>
    </location>
</feature>
<evidence type="ECO:0000313" key="8">
    <source>
        <dbReference type="Ensembl" id="ENSJJAP00000017789.1"/>
    </source>
</evidence>
<accession>A0A8C5L3Q7</accession>
<dbReference type="GO" id="GO:0000800">
    <property type="term" value="C:lateral element"/>
    <property type="evidence" value="ECO:0007669"/>
    <property type="project" value="TreeGrafter"/>
</dbReference>
<keyword evidence="5" id="KW-0539">Nucleus</keyword>
<evidence type="ECO:0000256" key="3">
    <source>
        <dbReference type="ARBA" id="ARBA00007960"/>
    </source>
</evidence>
<evidence type="ECO:0000259" key="7">
    <source>
        <dbReference type="Pfam" id="PF18584"/>
    </source>
</evidence>
<dbReference type="GO" id="GO:0000779">
    <property type="term" value="C:condensed chromosome, centromeric region"/>
    <property type="evidence" value="ECO:0007669"/>
    <property type="project" value="TreeGrafter"/>
</dbReference>
<dbReference type="Proteomes" id="UP000694385">
    <property type="component" value="Unassembled WGS sequence"/>
</dbReference>
<evidence type="ECO:0000256" key="4">
    <source>
        <dbReference type="ARBA" id="ARBA00022454"/>
    </source>
</evidence>
<protein>
    <recommendedName>
        <fullName evidence="10">Synaptonemal complex protein 2-like</fullName>
    </recommendedName>
</protein>
<keyword evidence="4" id="KW-0158">Chromosome</keyword>
<dbReference type="Ensembl" id="ENSJJAT00000024316.1">
    <property type="protein sequence ID" value="ENSJJAP00000017789.1"/>
    <property type="gene ID" value="ENSJJAG00000019239.1"/>
</dbReference>
<dbReference type="PANTHER" id="PTHR15607">
    <property type="entry name" value="SYNAPTONEMAL COMPLEX PROTEIN-RELATED"/>
    <property type="match status" value="1"/>
</dbReference>
<dbReference type="GO" id="GO:0140013">
    <property type="term" value="P:meiotic nuclear division"/>
    <property type="evidence" value="ECO:0007669"/>
    <property type="project" value="TreeGrafter"/>
</dbReference>
<evidence type="ECO:0000256" key="1">
    <source>
        <dbReference type="ARBA" id="ARBA00004123"/>
    </source>
</evidence>
<keyword evidence="9" id="KW-1185">Reference proteome</keyword>
<name>A0A8C5L3Q7_JACJA</name>
<evidence type="ECO:0000313" key="9">
    <source>
        <dbReference type="Proteomes" id="UP000694385"/>
    </source>
</evidence>
<dbReference type="Pfam" id="PF18581">
    <property type="entry name" value="SYCP2_ARLD"/>
    <property type="match status" value="1"/>
</dbReference>
<reference evidence="8" key="1">
    <citation type="submission" date="2025-08" db="UniProtKB">
        <authorList>
            <consortium name="Ensembl"/>
        </authorList>
    </citation>
    <scope>IDENTIFICATION</scope>
</reference>
<dbReference type="OMA" id="EMRKPAN"/>
<dbReference type="GeneTree" id="ENSGT00530000063859"/>
<dbReference type="AlphaFoldDB" id="A0A8C5L3Q7"/>
<evidence type="ECO:0008006" key="10">
    <source>
        <dbReference type="Google" id="ProtNLM"/>
    </source>
</evidence>
<evidence type="ECO:0000256" key="2">
    <source>
        <dbReference type="ARBA" id="ARBA00004286"/>
    </source>
</evidence>
<evidence type="ECO:0000259" key="6">
    <source>
        <dbReference type="Pfam" id="PF18581"/>
    </source>
</evidence>
<dbReference type="Pfam" id="PF18584">
    <property type="entry name" value="SYCP2_SLD"/>
    <property type="match status" value="1"/>
</dbReference>
<dbReference type="PANTHER" id="PTHR15607:SF14">
    <property type="entry name" value="SYNAPTONEMAL COMPLEX PROTEIN 2-LIKE"/>
    <property type="match status" value="1"/>
</dbReference>
<organism evidence="8 9">
    <name type="scientific">Jaculus jaculus</name>
    <name type="common">Lesser Egyptian jerboa</name>
    <dbReference type="NCBI Taxonomy" id="51337"/>
    <lineage>
        <taxon>Eukaryota</taxon>
        <taxon>Metazoa</taxon>
        <taxon>Chordata</taxon>
        <taxon>Craniata</taxon>
        <taxon>Vertebrata</taxon>
        <taxon>Euteleostomi</taxon>
        <taxon>Mammalia</taxon>
        <taxon>Eutheria</taxon>
        <taxon>Euarchontoglires</taxon>
        <taxon>Glires</taxon>
        <taxon>Rodentia</taxon>
        <taxon>Myomorpha</taxon>
        <taxon>Dipodoidea</taxon>
        <taxon>Dipodidae</taxon>
        <taxon>Dipodinae</taxon>
        <taxon>Jaculus</taxon>
    </lineage>
</organism>